<feature type="region of interest" description="Disordered" evidence="4">
    <location>
        <begin position="762"/>
        <end position="783"/>
    </location>
</feature>
<evidence type="ECO:0000313" key="6">
    <source>
        <dbReference type="EMBL" id="KAK4472044.1"/>
    </source>
</evidence>
<dbReference type="FunFam" id="4.10.280.10:FF:000005">
    <property type="entry name" value="Myogenic factor"/>
    <property type="match status" value="1"/>
</dbReference>
<evidence type="ECO:0000256" key="1">
    <source>
        <dbReference type="ARBA" id="ARBA00004123"/>
    </source>
</evidence>
<keyword evidence="3" id="KW-0539">Nucleus</keyword>
<dbReference type="Gene3D" id="4.10.280.10">
    <property type="entry name" value="Helix-loop-helix DNA-binding domain"/>
    <property type="match status" value="1"/>
</dbReference>
<dbReference type="InterPro" id="IPR036638">
    <property type="entry name" value="HLH_DNA-bd_sf"/>
</dbReference>
<comment type="subcellular location">
    <subcellularLocation>
        <location evidence="1">Nucleus</location>
    </subcellularLocation>
</comment>
<feature type="domain" description="BHLH" evidence="5">
    <location>
        <begin position="814"/>
        <end position="865"/>
    </location>
</feature>
<feature type="compositionally biased region" description="Polar residues" evidence="4">
    <location>
        <begin position="29"/>
        <end position="46"/>
    </location>
</feature>
<evidence type="ECO:0000259" key="5">
    <source>
        <dbReference type="PROSITE" id="PS50888"/>
    </source>
</evidence>
<dbReference type="SMART" id="SM00353">
    <property type="entry name" value="HLH"/>
    <property type="match status" value="1"/>
</dbReference>
<dbReference type="AlphaFoldDB" id="A0AAE2D5K3"/>
<sequence length="1097" mass="122568">MMIGEYEQSLHHHHHHPHPHQHHHHHLNNPFTTYSSNAPNNSSITDDVTTESCQLLNYPTQLINSNNSNNTITVTKNLTHFPSPINQHITLVSEQHCNLDNNSEYNNLLESQTNHYRLLSSTGSSICGNLSNSSQYLTNSQYAINQQHYPVVTSDINTTNSNGNNQFRCGDSFMPIINPPHYLTSTSIASPLLSTTTTTTATAVNATITITPSVKTETYQTNSLNEQIEFALNSQFVQQSSEEFITVLPNDSELIKSSVLRHLDQYSHFVNQSPFQTLVHHLVANNNKDNCNSISTSTTDDDVILCHKSISSDSHNNDHEFMPTGYQYQQVSGGELVKVDTFDGGDTYLRQHKHHQSQQFQQLLQSSEYNPYIRSPQQITFDNFKSSYPPEDYAVTDQTSTLPSATTVGFDVPINWTPDKVNMYSDKVISGLSTAVSQQQHHSNKYLTTGSHLTSTPLSEVNFCNRQMNHLNDNITYNTPDLLHITTPYRLFSSEDKQHLMSIPKSFDNTDSNNDIYCLPSSTTITNTTTATTVNENSLCIFDQTQVIFNGSSSTSSAASRSSGSLGNPSSNQSDSNHSVKKPHRLLSEFQTHLQSTIDRNACQKSELVTNAPLASYITNSNNFHITSPVHNVSIEKTDRYTNPGSNKSSADTDLIINDKTSVKTKNERRKQTDVSTNAKTPISLKRNKSIMQGDSTTTSKVERSSTQQQSASSLRKRGRHSHMKQTVMNMDKHHLTNTLMNELQTSPATIKTIVMKSSLCDDTSSGSVDDDESDSDNDDIEETKEEHVIAPGSHGQCLLWACKACKKKTMQVDRRKAATMRERRRLRKVNEAFETLKKRTCSNPNQRMPKVEILRNAIDYIENLEDMLQQNGVIPMGMTPLTSALNAITTSQNDANHNNNVNSRVSLCNTIVTTSVSSSSNSYHHTNVSTKQQKTTINNKFGKEQIETSSTITNQSHLSNRCLLPYTCSQDNTKLSTFRCDYNLDGNKHDSTDSLTDLSLGSLPPNECRPDDQLNSMHNSVCSLISTTKDSKLIDFNNNNNNINNNNSYSHTTTWNMCPPYETLSNLKTGDQSQTIADNRTTLRCNESIVLPLAGH</sequence>
<dbReference type="GO" id="GO:0046983">
    <property type="term" value="F:protein dimerization activity"/>
    <property type="evidence" value="ECO:0007669"/>
    <property type="project" value="InterPro"/>
</dbReference>
<protein>
    <recommendedName>
        <fullName evidence="5">BHLH domain-containing protein</fullName>
    </recommendedName>
</protein>
<dbReference type="GO" id="GO:0045663">
    <property type="term" value="P:positive regulation of myoblast differentiation"/>
    <property type="evidence" value="ECO:0007669"/>
    <property type="project" value="TreeGrafter"/>
</dbReference>
<keyword evidence="2" id="KW-0238">DNA-binding</keyword>
<organism evidence="6 7">
    <name type="scientific">Schistosoma mekongi</name>
    <name type="common">Parasitic worm</name>
    <dbReference type="NCBI Taxonomy" id="38744"/>
    <lineage>
        <taxon>Eukaryota</taxon>
        <taxon>Metazoa</taxon>
        <taxon>Spiralia</taxon>
        <taxon>Lophotrochozoa</taxon>
        <taxon>Platyhelminthes</taxon>
        <taxon>Trematoda</taxon>
        <taxon>Digenea</taxon>
        <taxon>Strigeidida</taxon>
        <taxon>Schistosomatoidea</taxon>
        <taxon>Schistosomatidae</taxon>
        <taxon>Schistosoma</taxon>
    </lineage>
</organism>
<dbReference type="PANTHER" id="PTHR11534:SF9">
    <property type="entry name" value="MYOGENIC-DETERMINATION PROTEIN"/>
    <property type="match status" value="1"/>
</dbReference>
<dbReference type="InterPro" id="IPR039704">
    <property type="entry name" value="Myogenic_factor"/>
</dbReference>
<dbReference type="GO" id="GO:0005634">
    <property type="term" value="C:nucleus"/>
    <property type="evidence" value="ECO:0007669"/>
    <property type="project" value="UniProtKB-SubCell"/>
</dbReference>
<dbReference type="InterPro" id="IPR002546">
    <property type="entry name" value="MyoD_N"/>
</dbReference>
<reference evidence="6" key="1">
    <citation type="submission" date="2022-04" db="EMBL/GenBank/DDBJ databases">
        <authorList>
            <person name="Xu L."/>
            <person name="Lv Z."/>
        </authorList>
    </citation>
    <scope>NUCLEOTIDE SEQUENCE</scope>
    <source>
        <strain evidence="6">LV_2022a</strain>
    </source>
</reference>
<feature type="compositionally biased region" description="Basic residues" evidence="4">
    <location>
        <begin position="11"/>
        <end position="27"/>
    </location>
</feature>
<dbReference type="SUPFAM" id="SSF47459">
    <property type="entry name" value="HLH, helix-loop-helix DNA-binding domain"/>
    <property type="match status" value="1"/>
</dbReference>
<dbReference type="Pfam" id="PF00010">
    <property type="entry name" value="HLH"/>
    <property type="match status" value="1"/>
</dbReference>
<feature type="region of interest" description="Disordered" evidence="4">
    <location>
        <begin position="1"/>
        <end position="46"/>
    </location>
</feature>
<feature type="compositionally biased region" description="Acidic residues" evidence="4">
    <location>
        <begin position="769"/>
        <end position="783"/>
    </location>
</feature>
<feature type="compositionally biased region" description="Basic and acidic residues" evidence="4">
    <location>
        <begin position="661"/>
        <end position="673"/>
    </location>
</feature>
<feature type="region of interest" description="Disordered" evidence="4">
    <location>
        <begin position="637"/>
        <end position="723"/>
    </location>
</feature>
<dbReference type="Proteomes" id="UP001292079">
    <property type="component" value="Unassembled WGS sequence"/>
</dbReference>
<dbReference type="EMBL" id="JALJAT010000003">
    <property type="protein sequence ID" value="KAK4472044.1"/>
    <property type="molecule type" value="Genomic_DNA"/>
</dbReference>
<feature type="compositionally biased region" description="Low complexity" evidence="4">
    <location>
        <begin position="558"/>
        <end position="574"/>
    </location>
</feature>
<dbReference type="CDD" id="cd19699">
    <property type="entry name" value="bHLH_TS_dMYOD_like"/>
    <property type="match status" value="1"/>
</dbReference>
<dbReference type="GO" id="GO:0000981">
    <property type="term" value="F:DNA-binding transcription factor activity, RNA polymerase II-specific"/>
    <property type="evidence" value="ECO:0007669"/>
    <property type="project" value="TreeGrafter"/>
</dbReference>
<keyword evidence="7" id="KW-1185">Reference proteome</keyword>
<reference evidence="6" key="2">
    <citation type="journal article" date="2023" name="Infect Dis Poverty">
        <title>Chromosome-scale genome of the human blood fluke Schistosoma mekongi and its implications for public health.</title>
        <authorList>
            <person name="Zhou M."/>
            <person name="Xu L."/>
            <person name="Xu D."/>
            <person name="Chen W."/>
            <person name="Khan J."/>
            <person name="Hu Y."/>
            <person name="Huang H."/>
            <person name="Wei H."/>
            <person name="Zhang Y."/>
            <person name="Chusongsang P."/>
            <person name="Tanasarnprasert K."/>
            <person name="Hu X."/>
            <person name="Limpanont Y."/>
            <person name="Lv Z."/>
        </authorList>
    </citation>
    <scope>NUCLEOTIDE SEQUENCE</scope>
    <source>
        <strain evidence="6">LV_2022a</strain>
    </source>
</reference>
<gene>
    <name evidence="6" type="ORF">MN116_005418</name>
</gene>
<dbReference type="Pfam" id="PF01586">
    <property type="entry name" value="Basic"/>
    <property type="match status" value="1"/>
</dbReference>
<dbReference type="SMART" id="SM00520">
    <property type="entry name" value="BASIC"/>
    <property type="match status" value="1"/>
</dbReference>
<feature type="compositionally biased region" description="Polar residues" evidence="4">
    <location>
        <begin position="690"/>
        <end position="714"/>
    </location>
</feature>
<dbReference type="InterPro" id="IPR011598">
    <property type="entry name" value="bHLH_dom"/>
</dbReference>
<comment type="caution">
    <text evidence="6">The sequence shown here is derived from an EMBL/GenBank/DDBJ whole genome shotgun (WGS) entry which is preliminary data.</text>
</comment>
<dbReference type="GO" id="GO:0007517">
    <property type="term" value="P:muscle organ development"/>
    <property type="evidence" value="ECO:0007669"/>
    <property type="project" value="InterPro"/>
</dbReference>
<evidence type="ECO:0000256" key="4">
    <source>
        <dbReference type="SAM" id="MobiDB-lite"/>
    </source>
</evidence>
<feature type="compositionally biased region" description="Polar residues" evidence="4">
    <location>
        <begin position="641"/>
        <end position="652"/>
    </location>
</feature>
<proteinExistence type="predicted"/>
<accession>A0AAE2D5K3</accession>
<dbReference type="PROSITE" id="PS50888">
    <property type="entry name" value="BHLH"/>
    <property type="match status" value="1"/>
</dbReference>
<evidence type="ECO:0000313" key="7">
    <source>
        <dbReference type="Proteomes" id="UP001292079"/>
    </source>
</evidence>
<dbReference type="GO" id="GO:0000978">
    <property type="term" value="F:RNA polymerase II cis-regulatory region sequence-specific DNA binding"/>
    <property type="evidence" value="ECO:0007669"/>
    <property type="project" value="TreeGrafter"/>
</dbReference>
<evidence type="ECO:0000256" key="2">
    <source>
        <dbReference type="ARBA" id="ARBA00023125"/>
    </source>
</evidence>
<evidence type="ECO:0000256" key="3">
    <source>
        <dbReference type="ARBA" id="ARBA00023242"/>
    </source>
</evidence>
<feature type="region of interest" description="Disordered" evidence="4">
    <location>
        <begin position="558"/>
        <end position="581"/>
    </location>
</feature>
<name>A0AAE2D5K3_SCHME</name>
<dbReference type="PANTHER" id="PTHR11534">
    <property type="entry name" value="MYOGENIC FACTOR"/>
    <property type="match status" value="1"/>
</dbReference>